<dbReference type="InterPro" id="IPR053138">
    <property type="entry name" value="N-alpha-Ac-DABA_deacetylase"/>
</dbReference>
<proteinExistence type="predicted"/>
<evidence type="ECO:0000256" key="4">
    <source>
        <dbReference type="ARBA" id="ARBA00022833"/>
    </source>
</evidence>
<dbReference type="PANTHER" id="PTHR37326:SF1">
    <property type="entry name" value="BLL3975 PROTEIN"/>
    <property type="match status" value="1"/>
</dbReference>
<keyword evidence="7" id="KW-1185">Reference proteome</keyword>
<dbReference type="RefSeq" id="WP_040067819.1">
    <property type="nucleotide sequence ID" value="NZ_JXDG01000037.1"/>
</dbReference>
<dbReference type="AlphaFoldDB" id="A0A0C2I8R1"/>
<dbReference type="GO" id="GO:0046872">
    <property type="term" value="F:metal ion binding"/>
    <property type="evidence" value="ECO:0007669"/>
    <property type="project" value="UniProtKB-KW"/>
</dbReference>
<evidence type="ECO:0000313" key="7">
    <source>
        <dbReference type="Proteomes" id="UP000031535"/>
    </source>
</evidence>
<dbReference type="PATRIC" id="fig|226910.6.peg.2843"/>
<organism evidence="6 7">
    <name type="scientific">Pseudomonas batumici</name>
    <dbReference type="NCBI Taxonomy" id="226910"/>
    <lineage>
        <taxon>Bacteria</taxon>
        <taxon>Pseudomonadati</taxon>
        <taxon>Pseudomonadota</taxon>
        <taxon>Gammaproteobacteria</taxon>
        <taxon>Pseudomonadales</taxon>
        <taxon>Pseudomonadaceae</taxon>
        <taxon>Pseudomonas</taxon>
    </lineage>
</organism>
<evidence type="ECO:0000256" key="1">
    <source>
        <dbReference type="ARBA" id="ARBA00001947"/>
    </source>
</evidence>
<dbReference type="PANTHER" id="PTHR37326">
    <property type="entry name" value="BLL3975 PROTEIN"/>
    <property type="match status" value="1"/>
</dbReference>
<keyword evidence="2" id="KW-0479">Metal-binding</keyword>
<dbReference type="EMBL" id="JXDG01000037">
    <property type="protein sequence ID" value="KIH83355.1"/>
    <property type="molecule type" value="Genomic_DNA"/>
</dbReference>
<dbReference type="OrthoDB" id="527673at2"/>
<dbReference type="Proteomes" id="UP000031535">
    <property type="component" value="Unassembled WGS sequence"/>
</dbReference>
<comment type="cofactor">
    <cofactor evidence="1">
        <name>Zn(2+)</name>
        <dbReference type="ChEBI" id="CHEBI:29105"/>
    </cofactor>
</comment>
<protein>
    <submittedName>
        <fullName evidence="6">Succinylglutamate desuccinylase/aspartoacylase</fullName>
    </submittedName>
</protein>
<comment type="caution">
    <text evidence="6">The sequence shown here is derived from an EMBL/GenBank/DDBJ whole genome shotgun (WGS) entry which is preliminary data.</text>
</comment>
<dbReference type="CDD" id="cd06250">
    <property type="entry name" value="M14_PaAOTO_like"/>
    <property type="match status" value="1"/>
</dbReference>
<dbReference type="SUPFAM" id="SSF53187">
    <property type="entry name" value="Zn-dependent exopeptidases"/>
    <property type="match status" value="1"/>
</dbReference>
<evidence type="ECO:0000256" key="2">
    <source>
        <dbReference type="ARBA" id="ARBA00022723"/>
    </source>
</evidence>
<dbReference type="GO" id="GO:0016788">
    <property type="term" value="F:hydrolase activity, acting on ester bonds"/>
    <property type="evidence" value="ECO:0007669"/>
    <property type="project" value="InterPro"/>
</dbReference>
<sequence length="376" mass="40802">MQEHRHALLTQTLGAQREVISLHFGRPGQGKKVYLQAGLHADEHPGMLVLHHLKNALLALEAAGRLTGEVVLVPIANPIGLGNYVFGRQLGRFDLSSRENFNRNYLDLAELVCEQVAPALGNDPAANVALIRRCLQERLEAQHPRTELDALRLTLMRLASAADYVLDVHCDSEAMVHLYVHSEQLEQARVLAGFTGAHAVLHALEQGGPDARTHSFDECFTAIWYKLQQRFPNLPIPLATFSATLELRGLYDVSHELATHDADALLAYLGHLGVIADAEVQVPSPLCEPTPLAGVEILHAPHPGVVAYRAPLGSRVAPGTALADVIDPLSGQVSTLCSRISGVFYARVIERFSQTDTELTFVAGHAPLRSGSLLSA</sequence>
<accession>A0A0C2I8R1</accession>
<name>A0A0C2I8R1_9PSED</name>
<dbReference type="Pfam" id="PF24827">
    <property type="entry name" value="AstE_AspA_cat"/>
    <property type="match status" value="1"/>
</dbReference>
<keyword evidence="3" id="KW-0378">Hydrolase</keyword>
<evidence type="ECO:0000256" key="3">
    <source>
        <dbReference type="ARBA" id="ARBA00022801"/>
    </source>
</evidence>
<evidence type="ECO:0000259" key="5">
    <source>
        <dbReference type="Pfam" id="PF24827"/>
    </source>
</evidence>
<dbReference type="STRING" id="226910.UCMB321_2851"/>
<dbReference type="InterPro" id="IPR055438">
    <property type="entry name" value="AstE_AspA_cat"/>
</dbReference>
<feature type="domain" description="Succinylglutamate desuccinylase/Aspartoacylase catalytic" evidence="5">
    <location>
        <begin position="29"/>
        <end position="194"/>
    </location>
</feature>
<keyword evidence="4" id="KW-0862">Zinc</keyword>
<evidence type="ECO:0000313" key="6">
    <source>
        <dbReference type="EMBL" id="KIH83355.1"/>
    </source>
</evidence>
<gene>
    <name evidence="6" type="ORF">UCMB321_2851</name>
</gene>
<reference evidence="6 7" key="1">
    <citation type="submission" date="2015-01" db="EMBL/GenBank/DDBJ databases">
        <title>Complete genome of Pseudomonas batumici UCM B-321 producer of the batumin antibiotic with strong antistaphilococcal and potential anticancer activity.</title>
        <authorList>
            <person name="Klochko V.V."/>
            <person name="Zelena L.B."/>
            <person name="Elena K.A."/>
            <person name="Reva O.N."/>
        </authorList>
    </citation>
    <scope>NUCLEOTIDE SEQUENCE [LARGE SCALE GENOMIC DNA]</scope>
    <source>
        <strain evidence="6 7">UCM B-321</strain>
    </source>
</reference>
<dbReference type="Gene3D" id="3.40.630.10">
    <property type="entry name" value="Zn peptidases"/>
    <property type="match status" value="1"/>
</dbReference>